<reference evidence="1 2" key="1">
    <citation type="submission" date="2012-04" db="EMBL/GenBank/DDBJ databases">
        <title>The Genome Sequence of Saprolegnia declina VS20.</title>
        <authorList>
            <consortium name="The Broad Institute Genome Sequencing Platform"/>
            <person name="Russ C."/>
            <person name="Nusbaum C."/>
            <person name="Tyler B."/>
            <person name="van West P."/>
            <person name="Dieguez-Uribeondo J."/>
            <person name="de Bruijn I."/>
            <person name="Tripathy S."/>
            <person name="Jiang R."/>
            <person name="Young S.K."/>
            <person name="Zeng Q."/>
            <person name="Gargeya S."/>
            <person name="Fitzgerald M."/>
            <person name="Haas B."/>
            <person name="Abouelleil A."/>
            <person name="Alvarado L."/>
            <person name="Arachchi H.M."/>
            <person name="Berlin A."/>
            <person name="Chapman S.B."/>
            <person name="Goldberg J."/>
            <person name="Griggs A."/>
            <person name="Gujja S."/>
            <person name="Hansen M."/>
            <person name="Howarth C."/>
            <person name="Imamovic A."/>
            <person name="Larimer J."/>
            <person name="McCowen C."/>
            <person name="Montmayeur A."/>
            <person name="Murphy C."/>
            <person name="Neiman D."/>
            <person name="Pearson M."/>
            <person name="Priest M."/>
            <person name="Roberts A."/>
            <person name="Saif S."/>
            <person name="Shea T."/>
            <person name="Sisk P."/>
            <person name="Sykes S."/>
            <person name="Wortman J."/>
            <person name="Nusbaum C."/>
            <person name="Birren B."/>
        </authorList>
    </citation>
    <scope>NUCLEOTIDE SEQUENCE [LARGE SCALE GENOMIC DNA]</scope>
    <source>
        <strain evidence="1 2">VS20</strain>
    </source>
</reference>
<name>T0PZ36_SAPDV</name>
<dbReference type="EMBL" id="JH767207">
    <property type="protein sequence ID" value="EQC27476.1"/>
    <property type="molecule type" value="Genomic_DNA"/>
</dbReference>
<organism evidence="1 2">
    <name type="scientific">Saprolegnia diclina (strain VS20)</name>
    <dbReference type="NCBI Taxonomy" id="1156394"/>
    <lineage>
        <taxon>Eukaryota</taxon>
        <taxon>Sar</taxon>
        <taxon>Stramenopiles</taxon>
        <taxon>Oomycota</taxon>
        <taxon>Saprolegniomycetes</taxon>
        <taxon>Saprolegniales</taxon>
        <taxon>Saprolegniaceae</taxon>
        <taxon>Saprolegnia</taxon>
    </lineage>
</organism>
<dbReference type="OrthoDB" id="95392at2759"/>
<keyword evidence="2" id="KW-1185">Reference proteome</keyword>
<dbReference type="GeneID" id="19955406"/>
<dbReference type="AlphaFoldDB" id="T0PZ36"/>
<evidence type="ECO:0000313" key="2">
    <source>
        <dbReference type="Proteomes" id="UP000030762"/>
    </source>
</evidence>
<protein>
    <submittedName>
        <fullName evidence="1">Uncharacterized protein</fullName>
    </submittedName>
</protein>
<proteinExistence type="predicted"/>
<dbReference type="Proteomes" id="UP000030762">
    <property type="component" value="Unassembled WGS sequence"/>
</dbReference>
<dbReference type="RefSeq" id="XP_008619050.1">
    <property type="nucleotide sequence ID" value="XM_008620828.1"/>
</dbReference>
<sequence>MAFNGQTSATVYVVPRAGSGANLKFDAFLSQPGPEVTANYMLLDDRAYWSIVKDNATVATGCLNPDQVPPVQLMQSSLEDSVAVTSVDGQTIECPSGKLLELHT</sequence>
<accession>T0PZ36</accession>
<gene>
    <name evidence="1" type="ORF">SDRG_14679</name>
</gene>
<dbReference type="InParanoid" id="T0PZ36"/>
<evidence type="ECO:0000313" key="1">
    <source>
        <dbReference type="EMBL" id="EQC27476.1"/>
    </source>
</evidence>
<dbReference type="VEuPathDB" id="FungiDB:SDRG_14679"/>